<dbReference type="GO" id="GO:1903785">
    <property type="term" value="P:L-valine transmembrane transport"/>
    <property type="evidence" value="ECO:0007669"/>
    <property type="project" value="TreeGrafter"/>
</dbReference>
<evidence type="ECO:0000256" key="6">
    <source>
        <dbReference type="ARBA" id="ARBA00022989"/>
    </source>
</evidence>
<evidence type="ECO:0008006" key="11">
    <source>
        <dbReference type="Google" id="ProtNLM"/>
    </source>
</evidence>
<reference evidence="9 10" key="1">
    <citation type="submission" date="2017-03" db="EMBL/GenBank/DDBJ databases">
        <title>Draft Genome sequence of Marispirochaeta sp. strain JC444.</title>
        <authorList>
            <person name="Shivani Y."/>
            <person name="Subhash Y."/>
            <person name="Sasikala C."/>
            <person name="Ramana C."/>
        </authorList>
    </citation>
    <scope>NUCLEOTIDE SEQUENCE [LARGE SCALE GENOMIC DNA]</scope>
    <source>
        <strain evidence="9 10">JC444</strain>
    </source>
</reference>
<feature type="transmembrane region" description="Helical" evidence="8">
    <location>
        <begin position="44"/>
        <end position="66"/>
    </location>
</feature>
<evidence type="ECO:0000256" key="1">
    <source>
        <dbReference type="ARBA" id="ARBA00004651"/>
    </source>
</evidence>
<dbReference type="Proteomes" id="UP000192343">
    <property type="component" value="Unassembled WGS sequence"/>
</dbReference>
<evidence type="ECO:0000256" key="3">
    <source>
        <dbReference type="ARBA" id="ARBA00022448"/>
    </source>
</evidence>
<comment type="subcellular location">
    <subcellularLocation>
        <location evidence="1">Cell membrane</location>
        <topology evidence="1">Multi-pass membrane protein</topology>
    </subcellularLocation>
</comment>
<name>A0A1Y1RY22_9SPIO</name>
<feature type="transmembrane region" description="Helical" evidence="8">
    <location>
        <begin position="209"/>
        <end position="228"/>
    </location>
</feature>
<evidence type="ECO:0000256" key="4">
    <source>
        <dbReference type="ARBA" id="ARBA00022475"/>
    </source>
</evidence>
<evidence type="ECO:0000256" key="5">
    <source>
        <dbReference type="ARBA" id="ARBA00022692"/>
    </source>
</evidence>
<proteinExistence type="inferred from homology"/>
<feature type="transmembrane region" description="Helical" evidence="8">
    <location>
        <begin position="159"/>
        <end position="178"/>
    </location>
</feature>
<keyword evidence="7 8" id="KW-0472">Membrane</keyword>
<feature type="transmembrane region" description="Helical" evidence="8">
    <location>
        <begin position="20"/>
        <end position="37"/>
    </location>
</feature>
<keyword evidence="4" id="KW-1003">Cell membrane</keyword>
<feature type="transmembrane region" description="Helical" evidence="8">
    <location>
        <begin position="72"/>
        <end position="89"/>
    </location>
</feature>
<keyword evidence="3" id="KW-0813">Transport</keyword>
<evidence type="ECO:0000256" key="7">
    <source>
        <dbReference type="ARBA" id="ARBA00023136"/>
    </source>
</evidence>
<dbReference type="InterPro" id="IPR011606">
    <property type="entry name" value="Brnchd-chn_aa_trnsp_permease"/>
</dbReference>
<keyword evidence="6 8" id="KW-1133">Transmembrane helix</keyword>
<dbReference type="AlphaFoldDB" id="A0A1Y1RY22"/>
<evidence type="ECO:0000256" key="8">
    <source>
        <dbReference type="SAM" id="Phobius"/>
    </source>
</evidence>
<dbReference type="GO" id="GO:0005886">
    <property type="term" value="C:plasma membrane"/>
    <property type="evidence" value="ECO:0007669"/>
    <property type="project" value="UniProtKB-SubCell"/>
</dbReference>
<dbReference type="EMBL" id="MWQY01000009">
    <property type="protein sequence ID" value="ORC35358.1"/>
    <property type="molecule type" value="Genomic_DNA"/>
</dbReference>
<dbReference type="Pfam" id="PF03591">
    <property type="entry name" value="AzlC"/>
    <property type="match status" value="1"/>
</dbReference>
<feature type="transmembrane region" description="Helical" evidence="8">
    <location>
        <begin position="131"/>
        <end position="153"/>
    </location>
</feature>
<comment type="similarity">
    <text evidence="2">Belongs to the AzlC family.</text>
</comment>
<dbReference type="PANTHER" id="PTHR34979:SF1">
    <property type="entry name" value="INNER MEMBRANE PROTEIN YGAZ"/>
    <property type="match status" value="1"/>
</dbReference>
<protein>
    <recommendedName>
        <fullName evidence="11">Branched-chain amino acid ABC transporter permease</fullName>
    </recommendedName>
</protein>
<evidence type="ECO:0000313" key="9">
    <source>
        <dbReference type="EMBL" id="ORC35358.1"/>
    </source>
</evidence>
<comment type="caution">
    <text evidence="9">The sequence shown here is derived from an EMBL/GenBank/DDBJ whole genome shotgun (WGS) entry which is preliminary data.</text>
</comment>
<feature type="transmembrane region" description="Helical" evidence="8">
    <location>
        <begin position="185"/>
        <end position="203"/>
    </location>
</feature>
<keyword evidence="10" id="KW-1185">Reference proteome</keyword>
<gene>
    <name evidence="9" type="ORF">B4O97_09290</name>
</gene>
<dbReference type="STRING" id="1963862.B4O97_09290"/>
<evidence type="ECO:0000256" key="2">
    <source>
        <dbReference type="ARBA" id="ARBA00010735"/>
    </source>
</evidence>
<dbReference type="PANTHER" id="PTHR34979">
    <property type="entry name" value="INNER MEMBRANE PROTEIN YGAZ"/>
    <property type="match status" value="1"/>
</dbReference>
<organism evidence="9 10">
    <name type="scientific">Marispirochaeta aestuarii</name>
    <dbReference type="NCBI Taxonomy" id="1963862"/>
    <lineage>
        <taxon>Bacteria</taxon>
        <taxon>Pseudomonadati</taxon>
        <taxon>Spirochaetota</taxon>
        <taxon>Spirochaetia</taxon>
        <taxon>Spirochaetales</taxon>
        <taxon>Spirochaetaceae</taxon>
        <taxon>Marispirochaeta</taxon>
    </lineage>
</organism>
<keyword evidence="5 8" id="KW-0812">Transmembrane</keyword>
<sequence length="238" mass="25199">MPVDNIMRQSSFRQGLLQGVPIFIGYFPAAVAFGLLARNGGLDFPAVLLFSMTNFAGASQFLALNLTLTGSALYEIITGVLLVNLRYLLMSASLRPKLRCGLLLRGLAAFGNTDEVFAVASLRESYLEPRFMAGLEAVSYAGWISGTVTGYLFGAVLPGPVQAAVGGTLYALFAALLVPEVKRESRNLVVAGLAAAINCVMVYGAGLSIGWSFVVALIAAALFGAFYIPPSPEYREAL</sequence>
<accession>A0A1Y1RY22</accession>
<evidence type="ECO:0000313" key="10">
    <source>
        <dbReference type="Proteomes" id="UP000192343"/>
    </source>
</evidence>